<proteinExistence type="predicted"/>
<dbReference type="GO" id="GO:0016787">
    <property type="term" value="F:hydrolase activity"/>
    <property type="evidence" value="ECO:0007669"/>
    <property type="project" value="UniProtKB-KW"/>
</dbReference>
<organism evidence="6 7">
    <name type="scientific">Vreelandella nigrificans</name>
    <dbReference type="NCBI Taxonomy" id="2042704"/>
    <lineage>
        <taxon>Bacteria</taxon>
        <taxon>Pseudomonadati</taxon>
        <taxon>Pseudomonadota</taxon>
        <taxon>Gammaproteobacteria</taxon>
        <taxon>Oceanospirillales</taxon>
        <taxon>Halomonadaceae</taxon>
        <taxon>Vreelandella</taxon>
    </lineage>
</organism>
<dbReference type="AlphaFoldDB" id="A0A2A4HKE0"/>
<dbReference type="PANTHER" id="PTHR43788:SF8">
    <property type="entry name" value="DNA-BINDING PROTEIN SMUBP-2"/>
    <property type="match status" value="1"/>
</dbReference>
<dbReference type="Gene3D" id="3.40.50.300">
    <property type="entry name" value="P-loop containing nucleotide triphosphate hydrolases"/>
    <property type="match status" value="2"/>
</dbReference>
<evidence type="ECO:0000256" key="3">
    <source>
        <dbReference type="ARBA" id="ARBA00022806"/>
    </source>
</evidence>
<dbReference type="Proteomes" id="UP000218677">
    <property type="component" value="Unassembled WGS sequence"/>
</dbReference>
<dbReference type="Pfam" id="PF13087">
    <property type="entry name" value="AAA_12"/>
    <property type="match status" value="1"/>
</dbReference>
<sequence length="1151" mass="126991">MGTPSNIVAFWRLVEWLTPTSFPKTNPKRDEREPIYDIRTDSSDALPWQPNHPHAQHRCSQTSLRLTHDNHREQWAYGVYAGLININTARLEIESWLGDDFDHVVRDERQPLGTSAIGFQVDSAGRVIADTLVLSTFAWAFGALRKQAAQGRTTLHADALRTEDFADAEGVVYDRFASELSGAELTIENLSHFLAWLFDYLGLDTQTLAPTICRVQCVRRPIAKEVQEDDDVHPETEPPSARLTAALEMLNSLFLDDLALVQRSAETGDIGAALAHYLGKRPPTHIDLRKEHQEAWELLNPAVYPPGRWPTKGRYPLVFSQQIAVNQALRGLGGNKSGLMAVNGPPGTGKTTLLKDVVAGIIVERAQALARFTSPSDAFEKSRPAWQSGEWRQFFAPLDASLLNFGIVVASSNNGAVENVTLEFPKAADVDPEWGDRKHSPFTEIGSRLLGDAGESWSLLAACLGKSKNKTAFADAFWGWEKKKAEGEPLHIPDLLKGPRPEGVPGWRQAVASFQTALDEEKRCRHERQHVYQAIMALGKTQREIAALQQHEQALTETLAQAELYQTSTIEQRDDHQATFERALLRVKSEREAALKTAERDVESQQTYCLAAEHSLQGVQQQIKRCHEDGPGVVKRWLSKWLRRLPSVVTWQDTLRTLSSQEMTVRQQVSECLKRKALALDTCNRAEQQLSHSALIEAVATEHQQYQSSEAVAKQAITRCEQIRDQLTHQQAARVAAEKKAQAASQTINAYCEKVGHHYCLAPGFLVESSHTKELASPWADPEWEAARVRVFLAALDLHDAFVLDAGKPLQNNLRGMMQLLRGKAPGDLPEGVAESLWSSLFLLVPVVSTTFASFGRQFAELGRESLGWLLVDEGGQAAPQQAAGALWRAKSALVVGDPLQLTPVVTVPDRLQGSLAESLDVSMAWLPGSTSAQALADQASIYGSIIGTTWVGAPLLVHRRCDSPMFEICNEVAYDNAMVHGKPPSESSLFESAWIDVPPEQADGHWIPGEGRAAKALIEQLIAQEVSNKDIFLISPFRTVVKKLHHLAASYPGVKAGTIHTVQGKEANVVILVLGGNPQKAGAKDWASATPNLLNVAVSRAKLRLFVVGTREGWARYAYFGNCAEWLPSISPDSLQPVQEEPLLNVPSHR</sequence>
<keyword evidence="1" id="KW-0547">Nucleotide-binding</keyword>
<evidence type="ECO:0000313" key="6">
    <source>
        <dbReference type="EMBL" id="PCF94665.1"/>
    </source>
</evidence>
<dbReference type="OrthoDB" id="9757917at2"/>
<reference evidence="7" key="1">
    <citation type="submission" date="2017-09" db="EMBL/GenBank/DDBJ databases">
        <authorList>
            <person name="Cho G.-S."/>
            <person name="Oguntoyinbo F.A."/>
            <person name="Cnockaert M."/>
            <person name="Kabisch J."/>
            <person name="Neve H."/>
            <person name="Bockelmann W."/>
            <person name="Wenning M."/>
            <person name="Franz C.M."/>
            <person name="Vandamme P."/>
        </authorList>
    </citation>
    <scope>NUCLEOTIDE SEQUENCE [LARGE SCALE GENOMIC DNA]</scope>
    <source>
        <strain evidence="7">MBT G8648</strain>
    </source>
</reference>
<dbReference type="InterPro" id="IPR041679">
    <property type="entry name" value="DNA2/NAM7-like_C"/>
</dbReference>
<dbReference type="InterPro" id="IPR047187">
    <property type="entry name" value="SF1_C_Upf1"/>
</dbReference>
<dbReference type="CDD" id="cd18808">
    <property type="entry name" value="SF1_C_Upf1"/>
    <property type="match status" value="1"/>
</dbReference>
<dbReference type="InterPro" id="IPR050534">
    <property type="entry name" value="Coronavir_polyprotein_1ab"/>
</dbReference>
<accession>A0A2A4HKE0</accession>
<keyword evidence="7" id="KW-1185">Reference proteome</keyword>
<evidence type="ECO:0000313" key="7">
    <source>
        <dbReference type="Proteomes" id="UP000218677"/>
    </source>
</evidence>
<dbReference type="InterPro" id="IPR027417">
    <property type="entry name" value="P-loop_NTPase"/>
</dbReference>
<dbReference type="GO" id="GO:0043139">
    <property type="term" value="F:5'-3' DNA helicase activity"/>
    <property type="evidence" value="ECO:0007669"/>
    <property type="project" value="TreeGrafter"/>
</dbReference>
<feature type="domain" description="DNA2/NAM7 helicase-like C-terminal" evidence="5">
    <location>
        <begin position="1009"/>
        <end position="1112"/>
    </location>
</feature>
<evidence type="ECO:0000256" key="4">
    <source>
        <dbReference type="ARBA" id="ARBA00022840"/>
    </source>
</evidence>
<dbReference type="GO" id="GO:0005524">
    <property type="term" value="F:ATP binding"/>
    <property type="evidence" value="ECO:0007669"/>
    <property type="project" value="UniProtKB-KW"/>
</dbReference>
<evidence type="ECO:0000256" key="1">
    <source>
        <dbReference type="ARBA" id="ARBA00022741"/>
    </source>
</evidence>
<protein>
    <recommendedName>
        <fullName evidence="5">DNA2/NAM7 helicase-like C-terminal domain-containing protein</fullName>
    </recommendedName>
</protein>
<keyword evidence="2" id="KW-0378">Hydrolase</keyword>
<keyword evidence="4" id="KW-0067">ATP-binding</keyword>
<name>A0A2A4HKE0_9GAMM</name>
<dbReference type="PANTHER" id="PTHR43788">
    <property type="entry name" value="DNA2/NAM7 HELICASE FAMILY MEMBER"/>
    <property type="match status" value="1"/>
</dbReference>
<dbReference type="RefSeq" id="WP_096653101.1">
    <property type="nucleotide sequence ID" value="NZ_NWUX01000016.1"/>
</dbReference>
<evidence type="ECO:0000256" key="2">
    <source>
        <dbReference type="ARBA" id="ARBA00022801"/>
    </source>
</evidence>
<keyword evidence="3" id="KW-0347">Helicase</keyword>
<dbReference type="EMBL" id="NWUX01000016">
    <property type="protein sequence ID" value="PCF94665.1"/>
    <property type="molecule type" value="Genomic_DNA"/>
</dbReference>
<comment type="caution">
    <text evidence="6">The sequence shown here is derived from an EMBL/GenBank/DDBJ whole genome shotgun (WGS) entry which is preliminary data.</text>
</comment>
<evidence type="ECO:0000259" key="5">
    <source>
        <dbReference type="Pfam" id="PF13087"/>
    </source>
</evidence>
<dbReference type="SUPFAM" id="SSF52540">
    <property type="entry name" value="P-loop containing nucleoside triphosphate hydrolases"/>
    <property type="match status" value="1"/>
</dbReference>
<gene>
    <name evidence="6" type="ORF">CPA45_15730</name>
</gene>